<gene>
    <name evidence="2" type="ORF">BDV40DRAFT_282789</name>
</gene>
<keyword evidence="1" id="KW-1133">Transmembrane helix</keyword>
<proteinExistence type="predicted"/>
<reference evidence="2 3" key="1">
    <citation type="submission" date="2019-04" db="EMBL/GenBank/DDBJ databases">
        <title>Friends and foes A comparative genomics study of 23 Aspergillus species from section Flavi.</title>
        <authorList>
            <consortium name="DOE Joint Genome Institute"/>
            <person name="Kjaerbolling I."/>
            <person name="Vesth T."/>
            <person name="Frisvad J.C."/>
            <person name="Nybo J.L."/>
            <person name="Theobald S."/>
            <person name="Kildgaard S."/>
            <person name="Isbrandt T."/>
            <person name="Kuo A."/>
            <person name="Sato A."/>
            <person name="Lyhne E.K."/>
            <person name="Kogle M.E."/>
            <person name="Wiebenga A."/>
            <person name="Kun R.S."/>
            <person name="Lubbers R.J."/>
            <person name="Makela M.R."/>
            <person name="Barry K."/>
            <person name="Chovatia M."/>
            <person name="Clum A."/>
            <person name="Daum C."/>
            <person name="Haridas S."/>
            <person name="He G."/>
            <person name="LaButti K."/>
            <person name="Lipzen A."/>
            <person name="Mondo S."/>
            <person name="Riley R."/>
            <person name="Salamov A."/>
            <person name="Simmons B.A."/>
            <person name="Magnuson J.K."/>
            <person name="Henrissat B."/>
            <person name="Mortensen U.H."/>
            <person name="Larsen T.O."/>
            <person name="Devries R.P."/>
            <person name="Grigoriev I.V."/>
            <person name="Machida M."/>
            <person name="Baker S.E."/>
            <person name="Andersen M.R."/>
        </authorList>
    </citation>
    <scope>NUCLEOTIDE SEQUENCE [LARGE SCALE GENOMIC DNA]</scope>
    <source>
        <strain evidence="2 3">CBS 117626</strain>
    </source>
</reference>
<protein>
    <submittedName>
        <fullName evidence="2">Uncharacterized protein</fullName>
    </submittedName>
</protein>
<evidence type="ECO:0000256" key="1">
    <source>
        <dbReference type="SAM" id="Phobius"/>
    </source>
</evidence>
<feature type="transmembrane region" description="Helical" evidence="1">
    <location>
        <begin position="6"/>
        <end position="26"/>
    </location>
</feature>
<keyword evidence="3" id="KW-1185">Reference proteome</keyword>
<keyword evidence="1" id="KW-0812">Transmembrane</keyword>
<evidence type="ECO:0000313" key="3">
    <source>
        <dbReference type="Proteomes" id="UP000326950"/>
    </source>
</evidence>
<sequence length="57" mass="7027">MGRIWWWTGQIFFFLMPPFDKLTLLYSIRRRWHYQPTAPDRPLCVRVTITISTTQKR</sequence>
<dbReference type="Proteomes" id="UP000326950">
    <property type="component" value="Unassembled WGS sequence"/>
</dbReference>
<name>A0A5N6UB73_ASPTM</name>
<dbReference type="EMBL" id="ML738798">
    <property type="protein sequence ID" value="KAE8155822.1"/>
    <property type="molecule type" value="Genomic_DNA"/>
</dbReference>
<evidence type="ECO:0000313" key="2">
    <source>
        <dbReference type="EMBL" id="KAE8155822.1"/>
    </source>
</evidence>
<organism evidence="2 3">
    <name type="scientific">Aspergillus tamarii</name>
    <dbReference type="NCBI Taxonomy" id="41984"/>
    <lineage>
        <taxon>Eukaryota</taxon>
        <taxon>Fungi</taxon>
        <taxon>Dikarya</taxon>
        <taxon>Ascomycota</taxon>
        <taxon>Pezizomycotina</taxon>
        <taxon>Eurotiomycetes</taxon>
        <taxon>Eurotiomycetidae</taxon>
        <taxon>Eurotiales</taxon>
        <taxon>Aspergillaceae</taxon>
        <taxon>Aspergillus</taxon>
        <taxon>Aspergillus subgen. Circumdati</taxon>
    </lineage>
</organism>
<dbReference type="AlphaFoldDB" id="A0A5N6UB73"/>
<accession>A0A5N6UB73</accession>
<keyword evidence="1" id="KW-0472">Membrane</keyword>